<evidence type="ECO:0000256" key="7">
    <source>
        <dbReference type="SAM" id="Phobius"/>
    </source>
</evidence>
<dbReference type="InterPro" id="IPR003370">
    <property type="entry name" value="Chromate_transpt"/>
</dbReference>
<sequence>MQPSATLFNKSQLCLQLFLSFIKISPSTFGGGYAILPVIHREITDRRGWITPNEMHEITAIAGATPGGVAINIAALVGYRIAGIGGLLTSVAAISLPTVMIMLVLCTLVAVYRDSAVIEAALLGIQPAIIALIAYAAIRMRKDVLRSRMAWMTFGGSCILLLWTSLNPLVVIGCGMIAGCLVHYLQWKRAVSQAVQPIPSPSNPSPAKVRDVKITKMTS</sequence>
<dbReference type="PANTHER" id="PTHR43663:SF1">
    <property type="entry name" value="CHROMATE TRANSPORTER"/>
    <property type="match status" value="1"/>
</dbReference>
<evidence type="ECO:0000256" key="1">
    <source>
        <dbReference type="ARBA" id="ARBA00004651"/>
    </source>
</evidence>
<comment type="subcellular location">
    <subcellularLocation>
        <location evidence="1">Cell membrane</location>
        <topology evidence="1">Multi-pass membrane protein</topology>
    </subcellularLocation>
</comment>
<evidence type="ECO:0000256" key="2">
    <source>
        <dbReference type="ARBA" id="ARBA00005262"/>
    </source>
</evidence>
<evidence type="ECO:0000256" key="6">
    <source>
        <dbReference type="ARBA" id="ARBA00023136"/>
    </source>
</evidence>
<feature type="transmembrane region" description="Helical" evidence="7">
    <location>
        <begin position="118"/>
        <end position="138"/>
    </location>
</feature>
<keyword evidence="5 7" id="KW-1133">Transmembrane helix</keyword>
<evidence type="ECO:0000256" key="3">
    <source>
        <dbReference type="ARBA" id="ARBA00022475"/>
    </source>
</evidence>
<proteinExistence type="inferred from homology"/>
<dbReference type="OrthoDB" id="9027281at2"/>
<dbReference type="GO" id="GO:0015109">
    <property type="term" value="F:chromate transmembrane transporter activity"/>
    <property type="evidence" value="ECO:0007669"/>
    <property type="project" value="InterPro"/>
</dbReference>
<comment type="caution">
    <text evidence="8">The sequence shown here is derived from an EMBL/GenBank/DDBJ whole genome shotgun (WGS) entry which is preliminary data.</text>
</comment>
<evidence type="ECO:0000256" key="4">
    <source>
        <dbReference type="ARBA" id="ARBA00022692"/>
    </source>
</evidence>
<dbReference type="AlphaFoldDB" id="A0A559IL02"/>
<dbReference type="PANTHER" id="PTHR43663">
    <property type="entry name" value="CHROMATE TRANSPORT PROTEIN-RELATED"/>
    <property type="match status" value="1"/>
</dbReference>
<dbReference type="EMBL" id="VNJK01000003">
    <property type="protein sequence ID" value="TVX88311.1"/>
    <property type="molecule type" value="Genomic_DNA"/>
</dbReference>
<feature type="transmembrane region" description="Helical" evidence="7">
    <location>
        <begin position="169"/>
        <end position="187"/>
    </location>
</feature>
<dbReference type="Pfam" id="PF02417">
    <property type="entry name" value="Chromate_transp"/>
    <property type="match status" value="1"/>
</dbReference>
<evidence type="ECO:0000313" key="9">
    <source>
        <dbReference type="Proteomes" id="UP000318102"/>
    </source>
</evidence>
<keyword evidence="4 7" id="KW-0812">Transmembrane</keyword>
<reference evidence="8 9" key="1">
    <citation type="submission" date="2019-07" db="EMBL/GenBank/DDBJ databases">
        <authorList>
            <person name="Kim J."/>
        </authorList>
    </citation>
    <scope>NUCLEOTIDE SEQUENCE [LARGE SCALE GENOMIC DNA]</scope>
    <source>
        <strain evidence="8 9">N4</strain>
    </source>
</reference>
<dbReference type="Proteomes" id="UP000318102">
    <property type="component" value="Unassembled WGS sequence"/>
</dbReference>
<name>A0A559IL02_9BACL</name>
<gene>
    <name evidence="8" type="ORF">FPZ44_20705</name>
</gene>
<keyword evidence="3" id="KW-1003">Cell membrane</keyword>
<dbReference type="InterPro" id="IPR052518">
    <property type="entry name" value="CHR_Transporter"/>
</dbReference>
<organism evidence="8 9">
    <name type="scientific">Paenibacillus agilis</name>
    <dbReference type="NCBI Taxonomy" id="3020863"/>
    <lineage>
        <taxon>Bacteria</taxon>
        <taxon>Bacillati</taxon>
        <taxon>Bacillota</taxon>
        <taxon>Bacilli</taxon>
        <taxon>Bacillales</taxon>
        <taxon>Paenibacillaceae</taxon>
        <taxon>Paenibacillus</taxon>
    </lineage>
</organism>
<dbReference type="RefSeq" id="WP_144993482.1">
    <property type="nucleotide sequence ID" value="NZ_VNJK01000003.1"/>
</dbReference>
<dbReference type="GO" id="GO:0005886">
    <property type="term" value="C:plasma membrane"/>
    <property type="evidence" value="ECO:0007669"/>
    <property type="project" value="UniProtKB-SubCell"/>
</dbReference>
<feature type="transmembrane region" description="Helical" evidence="7">
    <location>
        <begin position="58"/>
        <end position="79"/>
    </location>
</feature>
<comment type="similarity">
    <text evidence="2">Belongs to the chromate ion transporter (CHR) (TC 2.A.51) family.</text>
</comment>
<protein>
    <submittedName>
        <fullName evidence="8">Chromate transporter</fullName>
    </submittedName>
</protein>
<evidence type="ECO:0000256" key="5">
    <source>
        <dbReference type="ARBA" id="ARBA00022989"/>
    </source>
</evidence>
<feature type="transmembrane region" description="Helical" evidence="7">
    <location>
        <begin position="91"/>
        <end position="112"/>
    </location>
</feature>
<accession>A0A559IL02</accession>
<evidence type="ECO:0000313" key="8">
    <source>
        <dbReference type="EMBL" id="TVX88311.1"/>
    </source>
</evidence>
<keyword evidence="9" id="KW-1185">Reference proteome</keyword>
<keyword evidence="6 7" id="KW-0472">Membrane</keyword>